<evidence type="ECO:0000259" key="2">
    <source>
        <dbReference type="PROSITE" id="PS50918"/>
    </source>
</evidence>
<name>A0A8W8HPU7_MAGGI</name>
<feature type="region of interest" description="Disordered" evidence="1">
    <location>
        <begin position="1"/>
        <end position="77"/>
    </location>
</feature>
<dbReference type="Proteomes" id="UP000005408">
    <property type="component" value="Unassembled WGS sequence"/>
</dbReference>
<feature type="domain" description="WWE" evidence="2">
    <location>
        <begin position="163"/>
        <end position="243"/>
    </location>
</feature>
<proteinExistence type="predicted"/>
<reference evidence="3" key="1">
    <citation type="submission" date="2022-08" db="UniProtKB">
        <authorList>
            <consortium name="EnsemblMetazoa"/>
        </authorList>
    </citation>
    <scope>IDENTIFICATION</scope>
    <source>
        <strain evidence="3">05x7-T-G4-1.051#20</strain>
    </source>
</reference>
<evidence type="ECO:0000313" key="3">
    <source>
        <dbReference type="EnsemblMetazoa" id="G10512.3:cds"/>
    </source>
</evidence>
<feature type="compositionally biased region" description="Basic and acidic residues" evidence="1">
    <location>
        <begin position="1"/>
        <end position="13"/>
    </location>
</feature>
<sequence length="247" mass="27759">DKVNQKDTEKTEIENIALSGPIEKTDNAECNGTKSKPAQTVDSKTRYSKIREMSYDQKYTKTNNGAGDTVTDDDDDDDIKTDSVYENSFGCGCLERGTSDFVIDSSSSDKQTKHEKLGVGALDSSTESHNTVSLKRKSLTIDKTFDASDVKKTSSLQKGNFDSMTEGVISVAGNLNRCWQWLDSRGVWIDYPDDVNDQINHRLQQRPNASVVVKCKEQRCFRIVPSKSIQINIESKERHSIRWQNSK</sequence>
<evidence type="ECO:0000313" key="4">
    <source>
        <dbReference type="Proteomes" id="UP000005408"/>
    </source>
</evidence>
<dbReference type="Gene3D" id="3.30.720.50">
    <property type="match status" value="1"/>
</dbReference>
<feature type="compositionally biased region" description="Basic and acidic residues" evidence="1">
    <location>
        <begin position="43"/>
        <end position="59"/>
    </location>
</feature>
<feature type="compositionally biased region" description="Polar residues" evidence="1">
    <location>
        <begin position="28"/>
        <end position="42"/>
    </location>
</feature>
<dbReference type="InterPro" id="IPR004170">
    <property type="entry name" value="WWE_dom"/>
</dbReference>
<dbReference type="SUPFAM" id="SSF117839">
    <property type="entry name" value="WWE domain"/>
    <property type="match status" value="1"/>
</dbReference>
<evidence type="ECO:0000256" key="1">
    <source>
        <dbReference type="SAM" id="MobiDB-lite"/>
    </source>
</evidence>
<dbReference type="PROSITE" id="PS50918">
    <property type="entry name" value="WWE"/>
    <property type="match status" value="1"/>
</dbReference>
<keyword evidence="4" id="KW-1185">Reference proteome</keyword>
<accession>A0A8W8HPU7</accession>
<protein>
    <recommendedName>
        <fullName evidence="2">WWE domain-containing protein</fullName>
    </recommendedName>
</protein>
<dbReference type="AlphaFoldDB" id="A0A8W8HPU7"/>
<dbReference type="Pfam" id="PF02825">
    <property type="entry name" value="WWE"/>
    <property type="match status" value="1"/>
</dbReference>
<dbReference type="InterPro" id="IPR037197">
    <property type="entry name" value="WWE_dom_sf"/>
</dbReference>
<organism evidence="3 4">
    <name type="scientific">Magallana gigas</name>
    <name type="common">Pacific oyster</name>
    <name type="synonym">Crassostrea gigas</name>
    <dbReference type="NCBI Taxonomy" id="29159"/>
    <lineage>
        <taxon>Eukaryota</taxon>
        <taxon>Metazoa</taxon>
        <taxon>Spiralia</taxon>
        <taxon>Lophotrochozoa</taxon>
        <taxon>Mollusca</taxon>
        <taxon>Bivalvia</taxon>
        <taxon>Autobranchia</taxon>
        <taxon>Pteriomorphia</taxon>
        <taxon>Ostreida</taxon>
        <taxon>Ostreoidea</taxon>
        <taxon>Ostreidae</taxon>
        <taxon>Magallana</taxon>
    </lineage>
</organism>
<dbReference type="EnsemblMetazoa" id="G10512.3">
    <property type="protein sequence ID" value="G10512.3:cds"/>
    <property type="gene ID" value="G10512"/>
</dbReference>